<evidence type="ECO:0000313" key="1">
    <source>
        <dbReference type="EMBL" id="CAK1556060.1"/>
    </source>
</evidence>
<gene>
    <name evidence="1" type="ORF">LNINA_LOCUS14833</name>
</gene>
<keyword evidence="2" id="KW-1185">Reference proteome</keyword>
<reference evidence="1 2" key="1">
    <citation type="submission" date="2023-11" db="EMBL/GenBank/DDBJ databases">
        <authorList>
            <person name="Okamura Y."/>
        </authorList>
    </citation>
    <scope>NUCLEOTIDE SEQUENCE [LARGE SCALE GENOMIC DNA]</scope>
</reference>
<dbReference type="EMBL" id="CAVLEF010000281">
    <property type="protein sequence ID" value="CAK1556060.1"/>
    <property type="molecule type" value="Genomic_DNA"/>
</dbReference>
<dbReference type="Proteomes" id="UP001497472">
    <property type="component" value="Unassembled WGS sequence"/>
</dbReference>
<comment type="caution">
    <text evidence="1">The sequence shown here is derived from an EMBL/GenBank/DDBJ whole genome shotgun (WGS) entry which is preliminary data.</text>
</comment>
<evidence type="ECO:0000313" key="2">
    <source>
        <dbReference type="Proteomes" id="UP001497472"/>
    </source>
</evidence>
<dbReference type="AlphaFoldDB" id="A0AAV1K2P2"/>
<proteinExistence type="predicted"/>
<name>A0AAV1K2P2_9NEOP</name>
<sequence>MSKSVVFANSPKRHVKKTSTWRRVVLWERRRRCERSERRRIFRRGKLNCISLDTACVRDPVEGHLHVQEDRCEHLLVRRGRSTLASCRVVERPGRNPNCSGRGSAHRLITGSRSDSNNLDCVYSREVGR</sequence>
<protein>
    <submittedName>
        <fullName evidence="1">Uncharacterized protein</fullName>
    </submittedName>
</protein>
<organism evidence="1 2">
    <name type="scientific">Leptosia nina</name>
    <dbReference type="NCBI Taxonomy" id="320188"/>
    <lineage>
        <taxon>Eukaryota</taxon>
        <taxon>Metazoa</taxon>
        <taxon>Ecdysozoa</taxon>
        <taxon>Arthropoda</taxon>
        <taxon>Hexapoda</taxon>
        <taxon>Insecta</taxon>
        <taxon>Pterygota</taxon>
        <taxon>Neoptera</taxon>
        <taxon>Endopterygota</taxon>
        <taxon>Lepidoptera</taxon>
        <taxon>Glossata</taxon>
        <taxon>Ditrysia</taxon>
        <taxon>Papilionoidea</taxon>
        <taxon>Pieridae</taxon>
        <taxon>Pierinae</taxon>
        <taxon>Leptosia</taxon>
    </lineage>
</organism>
<accession>A0AAV1K2P2</accession>